<dbReference type="AlphaFoldDB" id="A0A0D6N119"/>
<dbReference type="Proteomes" id="UP000032671">
    <property type="component" value="Unassembled WGS sequence"/>
</dbReference>
<reference evidence="2 4" key="2">
    <citation type="submission" date="2019-07" db="EMBL/GenBank/DDBJ databases">
        <title>Whole genome shotgun sequence of Acetobacter cibinongensis NBRC 16605.</title>
        <authorList>
            <person name="Hosoyama A."/>
            <person name="Uohara A."/>
            <person name="Ohji S."/>
            <person name="Ichikawa N."/>
        </authorList>
    </citation>
    <scope>NUCLEOTIDE SEQUENCE [LARGE SCALE GENOMIC DNA]</scope>
    <source>
        <strain evidence="2 4">NBRC 16605</strain>
    </source>
</reference>
<accession>A0A0D6N119</accession>
<evidence type="ECO:0000313" key="2">
    <source>
        <dbReference type="EMBL" id="GEL59162.1"/>
    </source>
</evidence>
<name>A0A0D6N119_9PROT</name>
<dbReference type="Gene3D" id="3.30.1330.40">
    <property type="entry name" value="RutC-like"/>
    <property type="match status" value="1"/>
</dbReference>
<evidence type="ECO:0008006" key="5">
    <source>
        <dbReference type="Google" id="ProtNLM"/>
    </source>
</evidence>
<accession>A0A6N3SPY2</accession>
<reference evidence="1 3" key="1">
    <citation type="submission" date="2012-11" db="EMBL/GenBank/DDBJ databases">
        <title>Whole genome sequence of Acetobacter cibinongensis 4H-1.</title>
        <authorList>
            <person name="Azuma Y."/>
            <person name="Higashiura N."/>
            <person name="Hirakawa H."/>
            <person name="Matsushita K."/>
        </authorList>
    </citation>
    <scope>NUCLEOTIDE SEQUENCE [LARGE SCALE GENOMIC DNA]</scope>
    <source>
        <strain evidence="1 3">4H-1</strain>
    </source>
</reference>
<dbReference type="InterPro" id="IPR035959">
    <property type="entry name" value="RutC-like_sf"/>
</dbReference>
<evidence type="ECO:0000313" key="3">
    <source>
        <dbReference type="Proteomes" id="UP000032671"/>
    </source>
</evidence>
<organism evidence="1 3">
    <name type="scientific">Acetobacter cibinongensis</name>
    <dbReference type="NCBI Taxonomy" id="146475"/>
    <lineage>
        <taxon>Bacteria</taxon>
        <taxon>Pseudomonadati</taxon>
        <taxon>Pseudomonadota</taxon>
        <taxon>Alphaproteobacteria</taxon>
        <taxon>Acetobacterales</taxon>
        <taxon>Acetobacteraceae</taxon>
        <taxon>Acetobacter</taxon>
    </lineage>
</organism>
<dbReference type="Pfam" id="PF01042">
    <property type="entry name" value="Ribonuc_L-PSP"/>
    <property type="match status" value="1"/>
</dbReference>
<evidence type="ECO:0000313" key="4">
    <source>
        <dbReference type="Proteomes" id="UP000321891"/>
    </source>
</evidence>
<keyword evidence="4" id="KW-1185">Reference proteome</keyword>
<evidence type="ECO:0000313" key="1">
    <source>
        <dbReference type="EMBL" id="GAN59639.1"/>
    </source>
</evidence>
<dbReference type="Proteomes" id="UP000321891">
    <property type="component" value="Unassembled WGS sequence"/>
</dbReference>
<sequence>MHFLNMVNPAQSQYGAHSSGIGRVEHVSGGLRLTGLRSGAPEGQSMAEQCQEALDHGLAALRAQGLSLSDVTRVVYLIANAAEFHTCAPILRHMFSSIAPSVTLIWVKALPAPHADIEFEFCIEADEQAD</sequence>
<dbReference type="SUPFAM" id="SSF55298">
    <property type="entry name" value="YjgF-like"/>
    <property type="match status" value="1"/>
</dbReference>
<dbReference type="InterPro" id="IPR006175">
    <property type="entry name" value="YjgF/YER057c/UK114"/>
</dbReference>
<gene>
    <name evidence="1" type="ORF">Abci_007_042</name>
    <name evidence="2" type="ORF">ACI01nite_17640</name>
</gene>
<dbReference type="STRING" id="1231339.Abci_007_042"/>
<comment type="caution">
    <text evidence="1">The sequence shown here is derived from an EMBL/GenBank/DDBJ whole genome shotgun (WGS) entry which is preliminary data.</text>
</comment>
<proteinExistence type="predicted"/>
<protein>
    <recommendedName>
        <fullName evidence="5">Translation initiation inhibitor YjgF</fullName>
    </recommendedName>
</protein>
<dbReference type="EMBL" id="BJVU01000007">
    <property type="protein sequence ID" value="GEL59162.1"/>
    <property type="molecule type" value="Genomic_DNA"/>
</dbReference>
<dbReference type="EMBL" id="BAMV01000007">
    <property type="protein sequence ID" value="GAN59639.1"/>
    <property type="molecule type" value="Genomic_DNA"/>
</dbReference>